<dbReference type="SMART" id="SM00507">
    <property type="entry name" value="HNHc"/>
    <property type="match status" value="1"/>
</dbReference>
<dbReference type="InterPro" id="IPR003870">
    <property type="entry name" value="DUF222"/>
</dbReference>
<organism evidence="4 6">
    <name type="scientific">Gordonia amicalis</name>
    <dbReference type="NCBI Taxonomy" id="89053"/>
    <lineage>
        <taxon>Bacteria</taxon>
        <taxon>Bacillati</taxon>
        <taxon>Actinomycetota</taxon>
        <taxon>Actinomycetes</taxon>
        <taxon>Mycobacteriales</taxon>
        <taxon>Gordoniaceae</taxon>
        <taxon>Gordonia</taxon>
    </lineage>
</organism>
<evidence type="ECO:0000313" key="3">
    <source>
        <dbReference type="EMBL" id="MDV6305828.1"/>
    </source>
</evidence>
<gene>
    <name evidence="3" type="ORF">R3P94_00470</name>
    <name evidence="4" type="ORF">R3Q15_00495</name>
</gene>
<reference evidence="4 5" key="1">
    <citation type="submission" date="2023-10" db="EMBL/GenBank/DDBJ databases">
        <title>Development of a sustainable strategy for remediation of hydrocarbon-contaminated territories based on the waste exchange concept.</title>
        <authorList>
            <person name="Krivoruchko A."/>
        </authorList>
    </citation>
    <scope>NUCLEOTIDE SEQUENCE</scope>
    <source>
        <strain evidence="3 5">IEGM 1266</strain>
        <strain evidence="4">IEGM 1279</strain>
    </source>
</reference>
<sequence>MFDGADPASLSDEALESRVLGYAAQITALTAEFLSLVAELDERQSWRGPGIHSLAHWLSWKAGVSQRTAQEQVRVAKALTELPLIRQAFGAGRLSYSKVRALTRVATPLREKELVNLASSCTASQLERAVRAMGQIDRDRGIEPENRTPAESTGRCKWNADGSLSVSLRLSPLDGARFLAGVVRAEYERTRTFDDADLPAVSSVPRNAAGELETVDGERDSEVRPANRRDLWRNVPSNLAPAVVAMADMVHDGIAMPDLAPGAEILIHTDEGGEQAHLDDGPALSEAELEEAHCGAAVRKVLSSRVSGAPGKLALLGLGRKSRTPNRALVRALFVRDRCCQMPGCERTRHLHAHHVVFWSAGGETGLDNLILLCGSCHRALHRGEFSITAHGSQRFSFHGPGGSVIDVSPATRAPGQWSPDERVAADATVPVGGGKLDLGYATEVIYAVWEWKERNASREAAAA</sequence>
<dbReference type="CDD" id="cd00085">
    <property type="entry name" value="HNHc"/>
    <property type="match status" value="1"/>
</dbReference>
<comment type="similarity">
    <text evidence="1">Belongs to the Rv1128c/1148c/1588c/1702c/1945/3466 family.</text>
</comment>
<comment type="caution">
    <text evidence="4">The sequence shown here is derived from an EMBL/GenBank/DDBJ whole genome shotgun (WGS) entry which is preliminary data.</text>
</comment>
<dbReference type="RefSeq" id="WP_024498381.1">
    <property type="nucleotide sequence ID" value="NZ_CP096596.1"/>
</dbReference>
<evidence type="ECO:0000256" key="1">
    <source>
        <dbReference type="ARBA" id="ARBA00023450"/>
    </source>
</evidence>
<evidence type="ECO:0000313" key="6">
    <source>
        <dbReference type="Proteomes" id="UP001185922"/>
    </source>
</evidence>
<proteinExistence type="inferred from homology"/>
<dbReference type="EMBL" id="JAWLKI010000001">
    <property type="protein sequence ID" value="MDV6305828.1"/>
    <property type="molecule type" value="Genomic_DNA"/>
</dbReference>
<dbReference type="GO" id="GO:0004519">
    <property type="term" value="F:endonuclease activity"/>
    <property type="evidence" value="ECO:0007669"/>
    <property type="project" value="InterPro"/>
</dbReference>
<evidence type="ECO:0000313" key="5">
    <source>
        <dbReference type="Proteomes" id="UP001185779"/>
    </source>
</evidence>
<keyword evidence="5" id="KW-1185">Reference proteome</keyword>
<name>A0AAE4QZ36_9ACTN</name>
<protein>
    <submittedName>
        <fullName evidence="4">DUF222 domain-containing protein</fullName>
    </submittedName>
</protein>
<dbReference type="InterPro" id="IPR002711">
    <property type="entry name" value="HNH"/>
</dbReference>
<evidence type="ECO:0000313" key="4">
    <source>
        <dbReference type="EMBL" id="MDV6310388.1"/>
    </source>
</evidence>
<feature type="domain" description="HNH nuclease" evidence="2">
    <location>
        <begin position="329"/>
        <end position="379"/>
    </location>
</feature>
<dbReference type="Pfam" id="PF01844">
    <property type="entry name" value="HNH"/>
    <property type="match status" value="1"/>
</dbReference>
<accession>A0AAE4QZ36</accession>
<dbReference type="InterPro" id="IPR003615">
    <property type="entry name" value="HNH_nuc"/>
</dbReference>
<dbReference type="Proteomes" id="UP001185922">
    <property type="component" value="Unassembled WGS sequence"/>
</dbReference>
<dbReference type="Pfam" id="PF02720">
    <property type="entry name" value="DUF222"/>
    <property type="match status" value="1"/>
</dbReference>
<dbReference type="AlphaFoldDB" id="A0AAE4QZ36"/>
<dbReference type="GO" id="GO:0003676">
    <property type="term" value="F:nucleic acid binding"/>
    <property type="evidence" value="ECO:0007669"/>
    <property type="project" value="InterPro"/>
</dbReference>
<dbReference type="EMBL" id="JAWLKH010000001">
    <property type="protein sequence ID" value="MDV6310388.1"/>
    <property type="molecule type" value="Genomic_DNA"/>
</dbReference>
<dbReference type="Gene3D" id="1.10.30.50">
    <property type="match status" value="1"/>
</dbReference>
<dbReference type="GO" id="GO:0008270">
    <property type="term" value="F:zinc ion binding"/>
    <property type="evidence" value="ECO:0007669"/>
    <property type="project" value="InterPro"/>
</dbReference>
<evidence type="ECO:0000259" key="2">
    <source>
        <dbReference type="SMART" id="SM00507"/>
    </source>
</evidence>
<dbReference type="Proteomes" id="UP001185779">
    <property type="component" value="Unassembled WGS sequence"/>
</dbReference>